<comment type="caution">
    <text evidence="2">The sequence shown here is derived from an EMBL/GenBank/DDBJ whole genome shotgun (WGS) entry which is preliminary data.</text>
</comment>
<proteinExistence type="predicted"/>
<protein>
    <submittedName>
        <fullName evidence="2">Uncharacterized protein</fullName>
    </submittedName>
</protein>
<feature type="compositionally biased region" description="Basic and acidic residues" evidence="1">
    <location>
        <begin position="224"/>
        <end position="239"/>
    </location>
</feature>
<reference evidence="2" key="1">
    <citation type="journal article" date="2014" name="Front. Microbiol.">
        <title>High frequency of phylogenetically diverse reductive dehalogenase-homologous genes in deep subseafloor sedimentary metagenomes.</title>
        <authorList>
            <person name="Kawai M."/>
            <person name="Futagami T."/>
            <person name="Toyoda A."/>
            <person name="Takaki Y."/>
            <person name="Nishi S."/>
            <person name="Hori S."/>
            <person name="Arai W."/>
            <person name="Tsubouchi T."/>
            <person name="Morono Y."/>
            <person name="Uchiyama I."/>
            <person name="Ito T."/>
            <person name="Fujiyama A."/>
            <person name="Inagaki F."/>
            <person name="Takami H."/>
        </authorList>
    </citation>
    <scope>NUCLEOTIDE SEQUENCE</scope>
    <source>
        <strain evidence="2">Expedition CK06-06</strain>
    </source>
</reference>
<feature type="non-terminal residue" evidence="2">
    <location>
        <position position="1"/>
    </location>
</feature>
<organism evidence="2">
    <name type="scientific">marine sediment metagenome</name>
    <dbReference type="NCBI Taxonomy" id="412755"/>
    <lineage>
        <taxon>unclassified sequences</taxon>
        <taxon>metagenomes</taxon>
        <taxon>ecological metagenomes</taxon>
    </lineage>
</organism>
<dbReference type="AlphaFoldDB" id="X0W4N5"/>
<accession>X0W4N5</accession>
<evidence type="ECO:0000256" key="1">
    <source>
        <dbReference type="SAM" id="MobiDB-lite"/>
    </source>
</evidence>
<feature type="region of interest" description="Disordered" evidence="1">
    <location>
        <begin position="220"/>
        <end position="239"/>
    </location>
</feature>
<dbReference type="EMBL" id="BARS01030243">
    <property type="protein sequence ID" value="GAG19563.1"/>
    <property type="molecule type" value="Genomic_DNA"/>
</dbReference>
<gene>
    <name evidence="2" type="ORF">S01H1_47185</name>
</gene>
<evidence type="ECO:0000313" key="2">
    <source>
        <dbReference type="EMBL" id="GAG19563.1"/>
    </source>
</evidence>
<sequence>ENLDMAIWDLRTANRLFASPTPVVTCKAQKDAKAVEAYMNDPTRRWKIGKLLIIANAEYELKGLDSRGWEAIRAEVEMLAKAISGTSNVPVHFLGMPDLLSNRATADNLMELVTAGSSHARNTWIEFYSEMFEKVLEAANEKFKRGFEYTDGVGCDIPEISEGKLRQLASIWLPLYQAGVVSLETLLGMIPNVDPEIEKKRLEAAETLLAGLQDGGIEPIPRSLSDRDGVLKEGGEVVE</sequence>
<name>X0W4N5_9ZZZZ</name>